<organism evidence="5 6">
    <name type="scientific">Oesophagostomum dentatum</name>
    <name type="common">Nodular worm</name>
    <dbReference type="NCBI Taxonomy" id="61180"/>
    <lineage>
        <taxon>Eukaryota</taxon>
        <taxon>Metazoa</taxon>
        <taxon>Ecdysozoa</taxon>
        <taxon>Nematoda</taxon>
        <taxon>Chromadorea</taxon>
        <taxon>Rhabditida</taxon>
        <taxon>Rhabditina</taxon>
        <taxon>Rhabditomorpha</taxon>
        <taxon>Strongyloidea</taxon>
        <taxon>Strongylidae</taxon>
        <taxon>Oesophagostomum</taxon>
    </lineage>
</organism>
<feature type="transmembrane region" description="Helical" evidence="3">
    <location>
        <begin position="63"/>
        <end position="82"/>
    </location>
</feature>
<dbReference type="InterPro" id="IPR002550">
    <property type="entry name" value="CNNM"/>
</dbReference>
<feature type="domain" description="CNNM transmembrane" evidence="4">
    <location>
        <begin position="1"/>
        <end position="178"/>
    </location>
</feature>
<gene>
    <name evidence="5" type="ORF">OESDEN_00196</name>
</gene>
<evidence type="ECO:0000259" key="4">
    <source>
        <dbReference type="PROSITE" id="PS51846"/>
    </source>
</evidence>
<evidence type="ECO:0000256" key="1">
    <source>
        <dbReference type="ARBA" id="ARBA00023065"/>
    </source>
</evidence>
<feature type="transmembrane region" description="Helical" evidence="3">
    <location>
        <begin position="118"/>
        <end position="138"/>
    </location>
</feature>
<protein>
    <recommendedName>
        <fullName evidence="4">CNNM transmembrane domain-containing protein</fullName>
    </recommendedName>
</protein>
<dbReference type="InterPro" id="IPR045095">
    <property type="entry name" value="ACDP"/>
</dbReference>
<keyword evidence="6" id="KW-1185">Reference proteome</keyword>
<dbReference type="GO" id="GO:0006811">
    <property type="term" value="P:monoatomic ion transport"/>
    <property type="evidence" value="ECO:0007669"/>
    <property type="project" value="UniProtKB-KW"/>
</dbReference>
<feature type="transmembrane region" description="Helical" evidence="3">
    <location>
        <begin position="88"/>
        <end position="106"/>
    </location>
</feature>
<dbReference type="GO" id="GO:0022857">
    <property type="term" value="F:transmembrane transporter activity"/>
    <property type="evidence" value="ECO:0007669"/>
    <property type="project" value="TreeGrafter"/>
</dbReference>
<dbReference type="Pfam" id="PF01595">
    <property type="entry name" value="CNNM"/>
    <property type="match status" value="1"/>
</dbReference>
<keyword evidence="2 3" id="KW-0812">Transmembrane</keyword>
<accession>A0A0B1TWG2</accession>
<keyword evidence="2 3" id="KW-1133">Transmembrane helix</keyword>
<dbReference type="AlphaFoldDB" id="A0A0B1TWG2"/>
<dbReference type="Proteomes" id="UP000053660">
    <property type="component" value="Unassembled WGS sequence"/>
</dbReference>
<dbReference type="OrthoDB" id="5353557at2759"/>
<dbReference type="GO" id="GO:0005886">
    <property type="term" value="C:plasma membrane"/>
    <property type="evidence" value="ECO:0007669"/>
    <property type="project" value="TreeGrafter"/>
</dbReference>
<dbReference type="Gene3D" id="3.10.580.10">
    <property type="entry name" value="CBS-domain"/>
    <property type="match status" value="1"/>
</dbReference>
<keyword evidence="2 3" id="KW-0472">Membrane</keyword>
<keyword evidence="1" id="KW-0406">Ion transport</keyword>
<dbReference type="PANTHER" id="PTHR12064">
    <property type="entry name" value="METAL TRANSPORTER CNNM"/>
    <property type="match status" value="1"/>
</dbReference>
<feature type="transmembrane region" description="Helical" evidence="3">
    <location>
        <begin position="6"/>
        <end position="27"/>
    </location>
</feature>
<name>A0A0B1TWG2_OESDE</name>
<proteinExistence type="predicted"/>
<evidence type="ECO:0000313" key="6">
    <source>
        <dbReference type="Proteomes" id="UP000053660"/>
    </source>
</evidence>
<evidence type="ECO:0000313" key="5">
    <source>
        <dbReference type="EMBL" id="KHJ99795.1"/>
    </source>
</evidence>
<sequence length="271" mass="29965">MPFHLQIAILSVLFIMSALFSGLNLGLMSLSEAELNLIIKSGKEEDARNAKAILPARKRGNHLLCTILIMNVVVNAAISILLEDLTSGTIAFIISSTGIVVFGEIFPQSVCVKYGLAVGAKTILVTKFFMFVTAPLSYPISKVLDYVIGKKAGGLNRDRLIELLKMSSDKEKNFEMAEDVKIAVGALEFVNKVAKEVMTRIEDVFMLSEDDILDATTLAEIVYRGYTRIPVYEGSDRNKGEYHLAMIRHRNPRSNTATDDVALDEFEKVRA</sequence>
<evidence type="ECO:0000256" key="2">
    <source>
        <dbReference type="PROSITE-ProRule" id="PRU01193"/>
    </source>
</evidence>
<dbReference type="EMBL" id="KN549204">
    <property type="protein sequence ID" value="KHJ99795.1"/>
    <property type="molecule type" value="Genomic_DNA"/>
</dbReference>
<dbReference type="PANTHER" id="PTHR12064:SF94">
    <property type="entry name" value="UNEXTENDED PROTEIN"/>
    <property type="match status" value="1"/>
</dbReference>
<reference evidence="5 6" key="1">
    <citation type="submission" date="2014-03" db="EMBL/GenBank/DDBJ databases">
        <title>Draft genome of the hookworm Oesophagostomum dentatum.</title>
        <authorList>
            <person name="Mitreva M."/>
        </authorList>
    </citation>
    <scope>NUCLEOTIDE SEQUENCE [LARGE SCALE GENOMIC DNA]</scope>
    <source>
        <strain evidence="5 6">OD-Hann</strain>
    </source>
</reference>
<dbReference type="GO" id="GO:0010960">
    <property type="term" value="P:magnesium ion homeostasis"/>
    <property type="evidence" value="ECO:0007669"/>
    <property type="project" value="InterPro"/>
</dbReference>
<evidence type="ECO:0000256" key="3">
    <source>
        <dbReference type="SAM" id="Phobius"/>
    </source>
</evidence>
<keyword evidence="1" id="KW-0813">Transport</keyword>
<dbReference type="PROSITE" id="PS51846">
    <property type="entry name" value="CNNM"/>
    <property type="match status" value="1"/>
</dbReference>
<dbReference type="InterPro" id="IPR046342">
    <property type="entry name" value="CBS_dom_sf"/>
</dbReference>